<dbReference type="SUPFAM" id="SSF55785">
    <property type="entry name" value="PYP-like sensor domain (PAS domain)"/>
    <property type="match status" value="1"/>
</dbReference>
<keyword evidence="3" id="KW-0808">Transferase</keyword>
<feature type="domain" description="PAS" evidence="18">
    <location>
        <begin position="187"/>
        <end position="253"/>
    </location>
</feature>
<evidence type="ECO:0000256" key="6">
    <source>
        <dbReference type="ARBA" id="ARBA00022777"/>
    </source>
</evidence>
<evidence type="ECO:0000256" key="15">
    <source>
        <dbReference type="ARBA" id="ARBA00081350"/>
    </source>
</evidence>
<evidence type="ECO:0000256" key="9">
    <source>
        <dbReference type="ARBA" id="ARBA00022842"/>
    </source>
</evidence>
<dbReference type="SMART" id="SM00091">
    <property type="entry name" value="PAS"/>
    <property type="match status" value="1"/>
</dbReference>
<dbReference type="GO" id="GO:0046872">
    <property type="term" value="F:metal ion binding"/>
    <property type="evidence" value="ECO:0007669"/>
    <property type="project" value="UniProtKB-KW"/>
</dbReference>
<name>A0A6G2B6I0_9ACTN</name>
<dbReference type="InterPro" id="IPR029016">
    <property type="entry name" value="GAF-like_dom_sf"/>
</dbReference>
<feature type="domain" description="PPM-type phosphatase" evidence="19">
    <location>
        <begin position="511"/>
        <end position="721"/>
    </location>
</feature>
<keyword evidence="2" id="KW-0597">Phosphoprotein</keyword>
<evidence type="ECO:0000256" key="13">
    <source>
        <dbReference type="ARBA" id="ARBA00056274"/>
    </source>
</evidence>
<organism evidence="20 21">
    <name type="scientific">Streptomyces taklimakanensis</name>
    <dbReference type="NCBI Taxonomy" id="2569853"/>
    <lineage>
        <taxon>Bacteria</taxon>
        <taxon>Bacillati</taxon>
        <taxon>Actinomycetota</taxon>
        <taxon>Actinomycetes</taxon>
        <taxon>Kitasatosporales</taxon>
        <taxon>Streptomycetaceae</taxon>
        <taxon>Streptomyces</taxon>
    </lineage>
</organism>
<dbReference type="InterPro" id="IPR001932">
    <property type="entry name" value="PPM-type_phosphatase-like_dom"/>
</dbReference>
<comment type="function">
    <text evidence="13">Primarily acts as an independent SigF regulator that is sensitive to the osmosensory signal, mediating the cross talk of PknD with the SigF regulon. Possesses both phosphatase and kinase activities. The kinase domain functions as a classic anti-sigma factor-like kinase to phosphorylate the anti-anti-sigma factor domain at the canonical regulatory site, and the phosphatase domain antagonizes this activity.</text>
</comment>
<evidence type="ECO:0000256" key="11">
    <source>
        <dbReference type="ARBA" id="ARBA00023211"/>
    </source>
</evidence>
<evidence type="ECO:0000313" key="21">
    <source>
        <dbReference type="Proteomes" id="UP000473014"/>
    </source>
</evidence>
<evidence type="ECO:0000313" key="20">
    <source>
        <dbReference type="EMBL" id="MTE17878.1"/>
    </source>
</evidence>
<dbReference type="Gene3D" id="3.30.450.40">
    <property type="match status" value="2"/>
</dbReference>
<evidence type="ECO:0000259" key="18">
    <source>
        <dbReference type="SMART" id="SM00091"/>
    </source>
</evidence>
<evidence type="ECO:0000256" key="12">
    <source>
        <dbReference type="ARBA" id="ARBA00047761"/>
    </source>
</evidence>
<evidence type="ECO:0000256" key="7">
    <source>
        <dbReference type="ARBA" id="ARBA00022801"/>
    </source>
</evidence>
<dbReference type="EMBL" id="WIXO01000001">
    <property type="protein sequence ID" value="MTE17878.1"/>
    <property type="molecule type" value="Genomic_DNA"/>
</dbReference>
<dbReference type="FunFam" id="3.60.40.10:FF:000005">
    <property type="entry name" value="Serine/threonine protein phosphatase"/>
    <property type="match status" value="1"/>
</dbReference>
<dbReference type="RefSeq" id="WP_162465659.1">
    <property type="nucleotide sequence ID" value="NZ_WIXO01000001.1"/>
</dbReference>
<evidence type="ECO:0000256" key="16">
    <source>
        <dbReference type="SAM" id="MobiDB-lite"/>
    </source>
</evidence>
<dbReference type="GO" id="GO:0004722">
    <property type="term" value="F:protein serine/threonine phosphatase activity"/>
    <property type="evidence" value="ECO:0007669"/>
    <property type="project" value="UniProtKB-EC"/>
</dbReference>
<keyword evidence="6" id="KW-0418">Kinase</keyword>
<dbReference type="InterPro" id="IPR013656">
    <property type="entry name" value="PAS_4"/>
</dbReference>
<reference evidence="20 21" key="1">
    <citation type="submission" date="2019-11" db="EMBL/GenBank/DDBJ databases">
        <authorList>
            <person name="Yuan L."/>
        </authorList>
    </citation>
    <scope>NUCLEOTIDE SEQUENCE [LARGE SCALE GENOMIC DNA]</scope>
    <source>
        <strain evidence="20 21">TRM43335</strain>
    </source>
</reference>
<keyword evidence="11" id="KW-0464">Manganese</keyword>
<dbReference type="InterPro" id="IPR035965">
    <property type="entry name" value="PAS-like_dom_sf"/>
</dbReference>
<dbReference type="CDD" id="cd00130">
    <property type="entry name" value="PAS"/>
    <property type="match status" value="1"/>
</dbReference>
<dbReference type="PANTHER" id="PTHR43156:SF2">
    <property type="entry name" value="STAGE II SPORULATION PROTEIN E"/>
    <property type="match status" value="1"/>
</dbReference>
<keyword evidence="10" id="KW-0904">Protein phosphatase</keyword>
<dbReference type="EC" id="3.1.3.16" evidence="1"/>
<evidence type="ECO:0000256" key="1">
    <source>
        <dbReference type="ARBA" id="ARBA00013081"/>
    </source>
</evidence>
<keyword evidence="9" id="KW-0460">Magnesium</keyword>
<dbReference type="InterPro" id="IPR003018">
    <property type="entry name" value="GAF"/>
</dbReference>
<dbReference type="InterPro" id="IPR052016">
    <property type="entry name" value="Bact_Sigma-Reg"/>
</dbReference>
<sequence length="735" mass="77845">MRGPAAPGSAADFGLRLLEPVLTELARDTGASGYLLYLLPPGEGTLRLAALYGAPPEIAAPWTRVPLESPIPVADAVRERRLVWLGGREEMARRYPRPALVLPYSFVMAAAPIATDTATWGGLALMWPGSHAPRPSPHERGLISAACRRLGLLLGHAADSGHPVLPGPRPHVLTRPRTHVPGRSEALAAADFAERLPGGCCSLRMDGRIAFVDSAAAELLGADIGELLGTLPWRVLPWLDGPAFEDRYRAALVGRQPTSFTALRPPDRWLSFQLFPDATGISVRVFPALEHIGDPLPPPGSPDVDDPGEAAERTRPSVPTAASETTALYHLMHLAATLTEAIGARDVVERVADQLLPAFGAEGIMLFVAEHGRLRIVGHRGYSAEVAERFDGLRLTTGESPAARTLNTGVPAFFGSPEELERLYPGLTTLTGKGAWAFLPLIVSGRPVGSLVLSHARPHTFPPDERAVLTSIAGLIAQALDRARLYDVKDQLSRRLQAGLLPHTLPRIPGLDVASRYLPAGHGMGVGGDFYDLIRLGPAAVGAAIGDVQGHNVTAAALMGQVRTAVHATAGASPGEVLARTNRLLTDLDPGLFTSCLYVHIDLAHHTALLAGAGHPPPVLRHPDGRAEVLDLPHGLLLGIDPTADYPTTEIPLPPGAVLALYTDGLVEVPGVDLGDSIDELAGHLERAGHESMRALADTLLRRVGQPTPRGDDTALLLVSPRHGTGRSRSSGVRT</sequence>
<evidence type="ECO:0000259" key="19">
    <source>
        <dbReference type="SMART" id="SM00331"/>
    </source>
</evidence>
<evidence type="ECO:0000259" key="17">
    <source>
        <dbReference type="SMART" id="SM00065"/>
    </source>
</evidence>
<feature type="region of interest" description="Disordered" evidence="16">
    <location>
        <begin position="292"/>
        <end position="321"/>
    </location>
</feature>
<keyword evidence="5" id="KW-0547">Nucleotide-binding</keyword>
<dbReference type="InterPro" id="IPR036457">
    <property type="entry name" value="PPM-type-like_dom_sf"/>
</dbReference>
<evidence type="ECO:0000256" key="4">
    <source>
        <dbReference type="ARBA" id="ARBA00022723"/>
    </source>
</evidence>
<evidence type="ECO:0000256" key="3">
    <source>
        <dbReference type="ARBA" id="ARBA00022679"/>
    </source>
</evidence>
<dbReference type="GO" id="GO:0005524">
    <property type="term" value="F:ATP binding"/>
    <property type="evidence" value="ECO:0007669"/>
    <property type="project" value="UniProtKB-KW"/>
</dbReference>
<evidence type="ECO:0000256" key="10">
    <source>
        <dbReference type="ARBA" id="ARBA00022912"/>
    </source>
</evidence>
<dbReference type="GO" id="GO:0016301">
    <property type="term" value="F:kinase activity"/>
    <property type="evidence" value="ECO:0007669"/>
    <property type="project" value="UniProtKB-KW"/>
</dbReference>
<dbReference type="SUPFAM" id="SSF55781">
    <property type="entry name" value="GAF domain-like"/>
    <property type="match status" value="2"/>
</dbReference>
<keyword evidence="7" id="KW-0378">Hydrolase</keyword>
<dbReference type="AlphaFoldDB" id="A0A6G2B6I0"/>
<dbReference type="SUPFAM" id="SSF81606">
    <property type="entry name" value="PP2C-like"/>
    <property type="match status" value="1"/>
</dbReference>
<evidence type="ECO:0000256" key="2">
    <source>
        <dbReference type="ARBA" id="ARBA00022553"/>
    </source>
</evidence>
<protein>
    <recommendedName>
        <fullName evidence="1">protein-serine/threonine phosphatase</fullName>
        <ecNumber evidence="1">3.1.3.16</ecNumber>
    </recommendedName>
    <alternativeName>
        <fullName evidence="15">Protein-serine/threonine phosphatase</fullName>
    </alternativeName>
    <alternativeName>
        <fullName evidence="14">Serine/threonine-protein kinase</fullName>
    </alternativeName>
</protein>
<keyword evidence="21" id="KW-1185">Reference proteome</keyword>
<comment type="catalytic activity">
    <reaction evidence="12">
        <text>O-phospho-L-seryl-[protein] + H2O = L-seryl-[protein] + phosphate</text>
        <dbReference type="Rhea" id="RHEA:20629"/>
        <dbReference type="Rhea" id="RHEA-COMP:9863"/>
        <dbReference type="Rhea" id="RHEA-COMP:11604"/>
        <dbReference type="ChEBI" id="CHEBI:15377"/>
        <dbReference type="ChEBI" id="CHEBI:29999"/>
        <dbReference type="ChEBI" id="CHEBI:43474"/>
        <dbReference type="ChEBI" id="CHEBI:83421"/>
        <dbReference type="EC" id="3.1.3.16"/>
    </reaction>
</comment>
<dbReference type="PANTHER" id="PTHR43156">
    <property type="entry name" value="STAGE II SPORULATION PROTEIN E-RELATED"/>
    <property type="match status" value="1"/>
</dbReference>
<evidence type="ECO:0000256" key="14">
    <source>
        <dbReference type="ARBA" id="ARBA00075117"/>
    </source>
</evidence>
<feature type="domain" description="GAF" evidence="17">
    <location>
        <begin position="343"/>
        <end position="490"/>
    </location>
</feature>
<keyword evidence="4" id="KW-0479">Metal-binding</keyword>
<dbReference type="Proteomes" id="UP000473014">
    <property type="component" value="Unassembled WGS sequence"/>
</dbReference>
<proteinExistence type="predicted"/>
<accession>A0A6G2B6I0</accession>
<dbReference type="Pfam" id="PF13185">
    <property type="entry name" value="GAF_2"/>
    <property type="match status" value="1"/>
</dbReference>
<dbReference type="Gene3D" id="3.60.40.10">
    <property type="entry name" value="PPM-type phosphatase domain"/>
    <property type="match status" value="1"/>
</dbReference>
<dbReference type="SMART" id="SM00331">
    <property type="entry name" value="PP2C_SIG"/>
    <property type="match status" value="1"/>
</dbReference>
<evidence type="ECO:0000256" key="5">
    <source>
        <dbReference type="ARBA" id="ARBA00022741"/>
    </source>
</evidence>
<comment type="caution">
    <text evidence="20">The sequence shown here is derived from an EMBL/GenBank/DDBJ whole genome shotgun (WGS) entry which is preliminary data.</text>
</comment>
<dbReference type="Pfam" id="PF07228">
    <property type="entry name" value="SpoIIE"/>
    <property type="match status" value="1"/>
</dbReference>
<dbReference type="InterPro" id="IPR000014">
    <property type="entry name" value="PAS"/>
</dbReference>
<dbReference type="Gene3D" id="3.30.450.20">
    <property type="entry name" value="PAS domain"/>
    <property type="match status" value="1"/>
</dbReference>
<evidence type="ECO:0000256" key="8">
    <source>
        <dbReference type="ARBA" id="ARBA00022840"/>
    </source>
</evidence>
<keyword evidence="8" id="KW-0067">ATP-binding</keyword>
<gene>
    <name evidence="20" type="ORF">F0L17_01755</name>
</gene>
<dbReference type="Pfam" id="PF08448">
    <property type="entry name" value="PAS_4"/>
    <property type="match status" value="1"/>
</dbReference>
<dbReference type="SMART" id="SM00065">
    <property type="entry name" value="GAF"/>
    <property type="match status" value="1"/>
</dbReference>